<organism evidence="2 3">
    <name type="scientific">Ogataea philodendri</name>
    <dbReference type="NCBI Taxonomy" id="1378263"/>
    <lineage>
        <taxon>Eukaryota</taxon>
        <taxon>Fungi</taxon>
        <taxon>Dikarya</taxon>
        <taxon>Ascomycota</taxon>
        <taxon>Saccharomycotina</taxon>
        <taxon>Pichiomycetes</taxon>
        <taxon>Pichiales</taxon>
        <taxon>Pichiaceae</taxon>
        <taxon>Ogataea</taxon>
    </lineage>
</organism>
<feature type="region of interest" description="Disordered" evidence="1">
    <location>
        <begin position="199"/>
        <end position="261"/>
    </location>
</feature>
<feature type="compositionally biased region" description="Low complexity" evidence="1">
    <location>
        <begin position="248"/>
        <end position="261"/>
    </location>
</feature>
<evidence type="ECO:0000256" key="1">
    <source>
        <dbReference type="SAM" id="MobiDB-lite"/>
    </source>
</evidence>
<accession>A0A9P8PGE0</accession>
<reference evidence="2" key="1">
    <citation type="journal article" date="2021" name="Open Biol.">
        <title>Shared evolutionary footprints suggest mitochondrial oxidative damage underlies multiple complex I losses in fungi.</title>
        <authorList>
            <person name="Schikora-Tamarit M.A."/>
            <person name="Marcet-Houben M."/>
            <person name="Nosek J."/>
            <person name="Gabaldon T."/>
        </authorList>
    </citation>
    <scope>NUCLEOTIDE SEQUENCE</scope>
    <source>
        <strain evidence="2">CBS6075</strain>
    </source>
</reference>
<gene>
    <name evidence="2" type="ORF">OGAPHI_000776</name>
</gene>
<comment type="caution">
    <text evidence="2">The sequence shown here is derived from an EMBL/GenBank/DDBJ whole genome shotgun (WGS) entry which is preliminary data.</text>
</comment>
<protein>
    <submittedName>
        <fullName evidence="2">Uncharacterized protein</fullName>
    </submittedName>
</protein>
<dbReference type="AlphaFoldDB" id="A0A9P8PGE0"/>
<dbReference type="Proteomes" id="UP000769157">
    <property type="component" value="Unassembled WGS sequence"/>
</dbReference>
<keyword evidence="3" id="KW-1185">Reference proteome</keyword>
<proteinExistence type="predicted"/>
<evidence type="ECO:0000313" key="2">
    <source>
        <dbReference type="EMBL" id="KAH3671065.1"/>
    </source>
</evidence>
<feature type="compositionally biased region" description="Low complexity" evidence="1">
    <location>
        <begin position="201"/>
        <end position="241"/>
    </location>
</feature>
<dbReference type="EMBL" id="JAEUBE010000084">
    <property type="protein sequence ID" value="KAH3671065.1"/>
    <property type="molecule type" value="Genomic_DNA"/>
</dbReference>
<reference evidence="2" key="2">
    <citation type="submission" date="2021-01" db="EMBL/GenBank/DDBJ databases">
        <authorList>
            <person name="Schikora-Tamarit M.A."/>
        </authorList>
    </citation>
    <scope>NUCLEOTIDE SEQUENCE</scope>
    <source>
        <strain evidence="2">CBS6075</strain>
    </source>
</reference>
<sequence length="261" mass="28352">MSIGSVYSFAFSSGLRAWNRGFSNRRSSNSESTVVWSSQNVCDSRNWIHRETVFNALIASVHAAFLPYNSSRMLSSDQSKVMVLSSVFSPRLCFMLSSKIRVYMLIASLTLFSSTLYISPRVLYALKLFLSSLTTSKYKFCATGRSFRTKASFACDSNNFTSGDSSSLRILRRMAARPLVFLAPFWGLGRKLRASRNALRNSKSSSMSSSSNSSSLNPKLSGSSSKSSSSGSSSSGIMSSSENKIAPSSSSLSSSIKSRSA</sequence>
<evidence type="ECO:0000313" key="3">
    <source>
        <dbReference type="Proteomes" id="UP000769157"/>
    </source>
</evidence>
<name>A0A9P8PGE0_9ASCO</name>
<dbReference type="RefSeq" id="XP_046064433.1">
    <property type="nucleotide sequence ID" value="XM_046208907.1"/>
</dbReference>
<dbReference type="GeneID" id="70232744"/>